<comment type="catalytic activity">
    <reaction evidence="1">
        <text>D-fructose 6-phosphate + L-glutamine = D-glucosamine 6-phosphate + L-glutamate</text>
        <dbReference type="Rhea" id="RHEA:13237"/>
        <dbReference type="ChEBI" id="CHEBI:29985"/>
        <dbReference type="ChEBI" id="CHEBI:58359"/>
        <dbReference type="ChEBI" id="CHEBI:58725"/>
        <dbReference type="ChEBI" id="CHEBI:61527"/>
        <dbReference type="EC" id="2.6.1.16"/>
    </reaction>
</comment>
<evidence type="ECO:0000256" key="9">
    <source>
        <dbReference type="ARBA" id="ARBA00022962"/>
    </source>
</evidence>
<dbReference type="InterPro" id="IPR035466">
    <property type="entry name" value="GlmS/AgaS_SIS"/>
</dbReference>
<dbReference type="FunFam" id="3.40.50.10490:FF:000002">
    <property type="entry name" value="Glutamine--fructose-6-phosphate aminotransferase [isomerizing]"/>
    <property type="match status" value="1"/>
</dbReference>
<dbReference type="NCBIfam" id="NF001484">
    <property type="entry name" value="PRK00331.1"/>
    <property type="match status" value="1"/>
</dbReference>
<comment type="subcellular location">
    <subcellularLocation>
        <location evidence="2">Cytoplasm</location>
    </subcellularLocation>
</comment>
<feature type="domain" description="SIS" evidence="11">
    <location>
        <begin position="457"/>
        <end position="598"/>
    </location>
</feature>
<dbReference type="EMBL" id="BLAB01000001">
    <property type="protein sequence ID" value="GER92593.1"/>
    <property type="molecule type" value="Genomic_DNA"/>
</dbReference>
<evidence type="ECO:0000313" key="12">
    <source>
        <dbReference type="EMBL" id="GER92593.1"/>
    </source>
</evidence>
<evidence type="ECO:0000259" key="11">
    <source>
        <dbReference type="PROSITE" id="PS51464"/>
    </source>
</evidence>
<accession>A0A5J4KYN7</accession>
<dbReference type="InterPro" id="IPR046348">
    <property type="entry name" value="SIS_dom_sf"/>
</dbReference>
<organism evidence="12">
    <name type="scientific">hot springs metagenome</name>
    <dbReference type="NCBI Taxonomy" id="433727"/>
    <lineage>
        <taxon>unclassified sequences</taxon>
        <taxon>metagenomes</taxon>
        <taxon>ecological metagenomes</taxon>
    </lineage>
</organism>
<feature type="domain" description="SIS" evidence="11">
    <location>
        <begin position="285"/>
        <end position="424"/>
    </location>
</feature>
<dbReference type="InterPro" id="IPR029055">
    <property type="entry name" value="Ntn_hydrolases_N"/>
</dbReference>
<evidence type="ECO:0000256" key="4">
    <source>
        <dbReference type="ARBA" id="ARBA00016090"/>
    </source>
</evidence>
<name>A0A5J4KYN7_9ZZZZ</name>
<evidence type="ECO:0000256" key="6">
    <source>
        <dbReference type="ARBA" id="ARBA00022576"/>
    </source>
</evidence>
<protein>
    <recommendedName>
        <fullName evidence="4">Glutamine--fructose-6-phosphate aminotransferase [isomerizing]</fullName>
        <ecNumber evidence="3">2.6.1.16</ecNumber>
    </recommendedName>
</protein>
<gene>
    <name evidence="12" type="ORF">A45J_0311</name>
</gene>
<dbReference type="FunFam" id="3.40.50.10490:FF:000001">
    <property type="entry name" value="Glutamine--fructose-6-phosphate aminotransferase [isomerizing]"/>
    <property type="match status" value="1"/>
</dbReference>
<evidence type="ECO:0000256" key="2">
    <source>
        <dbReference type="ARBA" id="ARBA00004496"/>
    </source>
</evidence>
<comment type="caution">
    <text evidence="12">The sequence shown here is derived from an EMBL/GenBank/DDBJ whole genome shotgun (WGS) entry which is preliminary data.</text>
</comment>
<keyword evidence="8" id="KW-0677">Repeat</keyword>
<evidence type="ECO:0000256" key="7">
    <source>
        <dbReference type="ARBA" id="ARBA00022679"/>
    </source>
</evidence>
<dbReference type="AlphaFoldDB" id="A0A5J4KYN7"/>
<dbReference type="InterPro" id="IPR001347">
    <property type="entry name" value="SIS_dom"/>
</dbReference>
<dbReference type="InterPro" id="IPR005855">
    <property type="entry name" value="GFAT"/>
</dbReference>
<dbReference type="InterPro" id="IPR035490">
    <property type="entry name" value="GlmS/FrlB_SIS"/>
</dbReference>
<dbReference type="Gene3D" id="3.60.20.10">
    <property type="entry name" value="Glutamine Phosphoribosylpyrophosphate, subunit 1, domain 1"/>
    <property type="match status" value="1"/>
</dbReference>
<dbReference type="PANTHER" id="PTHR10937">
    <property type="entry name" value="GLUCOSAMINE--FRUCTOSE-6-PHOSPHATE AMINOTRANSFERASE, ISOMERIZING"/>
    <property type="match status" value="1"/>
</dbReference>
<dbReference type="Pfam" id="PF13522">
    <property type="entry name" value="GATase_6"/>
    <property type="match status" value="1"/>
</dbReference>
<keyword evidence="5" id="KW-0963">Cytoplasm</keyword>
<keyword evidence="6" id="KW-0032">Aminotransferase</keyword>
<dbReference type="GO" id="GO:0006002">
    <property type="term" value="P:fructose 6-phosphate metabolic process"/>
    <property type="evidence" value="ECO:0007669"/>
    <property type="project" value="TreeGrafter"/>
</dbReference>
<dbReference type="CDD" id="cd00714">
    <property type="entry name" value="GFAT"/>
    <property type="match status" value="1"/>
</dbReference>
<dbReference type="HAMAP" id="MF_00164">
    <property type="entry name" value="GlmS"/>
    <property type="match status" value="1"/>
</dbReference>
<dbReference type="CDD" id="cd05008">
    <property type="entry name" value="SIS_GlmS_GlmD_1"/>
    <property type="match status" value="1"/>
</dbReference>
<evidence type="ECO:0000256" key="1">
    <source>
        <dbReference type="ARBA" id="ARBA00001031"/>
    </source>
</evidence>
<dbReference type="NCBIfam" id="TIGR01135">
    <property type="entry name" value="glmS"/>
    <property type="match status" value="1"/>
</dbReference>
<evidence type="ECO:0000256" key="5">
    <source>
        <dbReference type="ARBA" id="ARBA00022490"/>
    </source>
</evidence>
<dbReference type="InterPro" id="IPR017932">
    <property type="entry name" value="GATase_2_dom"/>
</dbReference>
<dbReference type="PANTHER" id="PTHR10937:SF0">
    <property type="entry name" value="GLUTAMINE--FRUCTOSE-6-PHOSPHATE TRANSAMINASE (ISOMERIZING)"/>
    <property type="match status" value="1"/>
</dbReference>
<reference evidence="12" key="1">
    <citation type="submission" date="2019-10" db="EMBL/GenBank/DDBJ databases">
        <title>Metagenomic sequencing of thiosulfate-disproportionating enrichment culture.</title>
        <authorList>
            <person name="Umezawa K."/>
            <person name="Kojima H."/>
            <person name="Fukui M."/>
        </authorList>
    </citation>
    <scope>NUCLEOTIDE SEQUENCE</scope>
    <source>
        <strain evidence="12">45J</strain>
    </source>
</reference>
<feature type="domain" description="Glutamine amidotransferase type-2" evidence="10">
    <location>
        <begin position="2"/>
        <end position="216"/>
    </location>
</feature>
<dbReference type="PROSITE" id="PS51278">
    <property type="entry name" value="GATASE_TYPE_2"/>
    <property type="match status" value="1"/>
</dbReference>
<keyword evidence="7" id="KW-0808">Transferase</keyword>
<dbReference type="GO" id="GO:0097367">
    <property type="term" value="F:carbohydrate derivative binding"/>
    <property type="evidence" value="ECO:0007669"/>
    <property type="project" value="InterPro"/>
</dbReference>
<dbReference type="GO" id="GO:0005829">
    <property type="term" value="C:cytosol"/>
    <property type="evidence" value="ECO:0007669"/>
    <property type="project" value="TreeGrafter"/>
</dbReference>
<proteinExistence type="inferred from homology"/>
<dbReference type="FunFam" id="3.60.20.10:FF:000006">
    <property type="entry name" value="Glutamine--fructose-6-phosphate aminotransferase [isomerizing]"/>
    <property type="match status" value="1"/>
</dbReference>
<dbReference type="GO" id="GO:0006047">
    <property type="term" value="P:UDP-N-acetylglucosamine metabolic process"/>
    <property type="evidence" value="ECO:0007669"/>
    <property type="project" value="TreeGrafter"/>
</dbReference>
<dbReference type="GO" id="GO:0006487">
    <property type="term" value="P:protein N-linked glycosylation"/>
    <property type="evidence" value="ECO:0007669"/>
    <property type="project" value="TreeGrafter"/>
</dbReference>
<keyword evidence="9" id="KW-0315">Glutamine amidotransferase</keyword>
<dbReference type="EC" id="2.6.1.16" evidence="3"/>
<dbReference type="PROSITE" id="PS51464">
    <property type="entry name" value="SIS"/>
    <property type="match status" value="2"/>
</dbReference>
<dbReference type="SUPFAM" id="SSF53697">
    <property type="entry name" value="SIS domain"/>
    <property type="match status" value="1"/>
</dbReference>
<dbReference type="CDD" id="cd05009">
    <property type="entry name" value="SIS_GlmS_GlmD_2"/>
    <property type="match status" value="1"/>
</dbReference>
<dbReference type="Pfam" id="PF01380">
    <property type="entry name" value="SIS"/>
    <property type="match status" value="2"/>
</dbReference>
<evidence type="ECO:0000256" key="3">
    <source>
        <dbReference type="ARBA" id="ARBA00012916"/>
    </source>
</evidence>
<sequence length="608" mass="67153">MCGIIGYIGNKNAISVVMDGLKRLEYRGYDSAGIAYFTDNKIEIKRRKGKIHDLESIVSKCNISSNLAIGHTRWATHGRPSDENAHPHRSDGIVIVHNGIIENYVQLKHELQSEGFNFTSETDTEVLCHLINKYSKNNPIEEAVRIALKGVRGAYAFAVISEKEPDKIVAVRKESPLVIGFGDGEYFLASDVPAFLSHSKEVIFLENNEMAVMHRDGVIITDIEGNLLNKNVITISWSPSMAEKGGYRHFMLKEIYEQPRAIADTIRGRVMPESSEVVIEEFGLSEKDITSIDRIFIVACGTSYHAGIVGKYMIEELTRIPVEVDIASEFRYRNPIITQSTLFIAITQSGETADTLAAIRQARSLGAKVMTICNVIGSTASRESDFVFYTHSGPEIGVASTKAFTTQIIALYLLSIAFGKIRGCLDDRTISMLIEDLLHLPASVENSLELDNEINNIAKELFKAKDFLYLGRGINYPIALEGALKLKEISYIHAEGYPAGEMKHGPIALIDEEVPVVVLAPSGRLYEKILSNMEEVKSRGGTLIAITSSDGESAKRLSTYSISIHGINDYLNAVLLTIPLQLLAYHIAVLRGCDVDQPRNLAKSVTVE</sequence>
<dbReference type="GO" id="GO:0046349">
    <property type="term" value="P:amino sugar biosynthetic process"/>
    <property type="evidence" value="ECO:0007669"/>
    <property type="project" value="UniProtKB-ARBA"/>
</dbReference>
<evidence type="ECO:0000256" key="8">
    <source>
        <dbReference type="ARBA" id="ARBA00022737"/>
    </source>
</evidence>
<evidence type="ECO:0000259" key="10">
    <source>
        <dbReference type="PROSITE" id="PS51278"/>
    </source>
</evidence>
<dbReference type="GO" id="GO:0004360">
    <property type="term" value="F:glutamine-fructose-6-phosphate transaminase (isomerizing) activity"/>
    <property type="evidence" value="ECO:0007669"/>
    <property type="project" value="UniProtKB-EC"/>
</dbReference>
<dbReference type="InterPro" id="IPR047084">
    <property type="entry name" value="GFAT_N"/>
</dbReference>
<dbReference type="SUPFAM" id="SSF56235">
    <property type="entry name" value="N-terminal nucleophile aminohydrolases (Ntn hydrolases)"/>
    <property type="match status" value="1"/>
</dbReference>
<dbReference type="Gene3D" id="3.40.50.10490">
    <property type="entry name" value="Glucose-6-phosphate isomerase like protein, domain 1"/>
    <property type="match status" value="2"/>
</dbReference>